<name>A0A2S9TPV8_9BACT</name>
<sequence length="374" mass="43493">MIEAFKELIETENCMEKFFNNYANEKVVLFGAGFSMYKLLDKLLEQNINIVAICDNNENKYGQKITNKLEVISFNESINLYPNAIYIISSHDYFWEIYNSLTKTLPKNQVCSIDFECAHYFYGYEFKKYFIDNINDFENIYNLFSDDESKELFIQVLKAHFTGERKEFDKAFSGKEDWYLFNNLLKPESDSTYIDCGAYDGDTILLFNKAAINGYKKIIALEPDPDIQEKLKNTITNNGIKNIDMLKIGAFNTCTNLYFEQNGVYSNITTEEKINLSPKTIEIKVDCIDKIINNEKVDIIKMDIEGAEYFALNGAKETILKNKPKLAICLYHNYEDFLRIPLLINEMNNNYKFYLKHQSSGCTDTILFAVDNKN</sequence>
<feature type="domain" description="Methyltransferase FkbM" evidence="1">
    <location>
        <begin position="195"/>
        <end position="349"/>
    </location>
</feature>
<evidence type="ECO:0000259" key="1">
    <source>
        <dbReference type="Pfam" id="PF05050"/>
    </source>
</evidence>
<dbReference type="SUPFAM" id="SSF53335">
    <property type="entry name" value="S-adenosyl-L-methionine-dependent methyltransferases"/>
    <property type="match status" value="1"/>
</dbReference>
<organism evidence="2 3">
    <name type="scientific">Aliarcobacter cryaerophilus</name>
    <dbReference type="NCBI Taxonomy" id="28198"/>
    <lineage>
        <taxon>Bacteria</taxon>
        <taxon>Pseudomonadati</taxon>
        <taxon>Campylobacterota</taxon>
        <taxon>Epsilonproteobacteria</taxon>
        <taxon>Campylobacterales</taxon>
        <taxon>Arcobacteraceae</taxon>
        <taxon>Aliarcobacter</taxon>
    </lineage>
</organism>
<dbReference type="InterPro" id="IPR029063">
    <property type="entry name" value="SAM-dependent_MTases_sf"/>
</dbReference>
<dbReference type="EMBL" id="NXGD01000004">
    <property type="protein sequence ID" value="PRN00872.1"/>
    <property type="molecule type" value="Genomic_DNA"/>
</dbReference>
<reference evidence="2 3" key="1">
    <citation type="submission" date="2017-09" db="EMBL/GenBank/DDBJ databases">
        <title>Reassesment of A. cryaerophilus.</title>
        <authorList>
            <person name="Perez-Cataluna A."/>
            <person name="Collado L."/>
            <person name="Salgado O."/>
            <person name="Lefinanco V."/>
            <person name="Figueras M.J."/>
        </authorList>
    </citation>
    <scope>NUCLEOTIDE SEQUENCE [LARGE SCALE GENOMIC DNA]</scope>
    <source>
        <strain evidence="2 3">LMG 10229</strain>
    </source>
</reference>
<dbReference type="PANTHER" id="PTHR34203">
    <property type="entry name" value="METHYLTRANSFERASE, FKBM FAMILY PROTEIN"/>
    <property type="match status" value="1"/>
</dbReference>
<proteinExistence type="predicted"/>
<comment type="caution">
    <text evidence="2">The sequence shown here is derived from an EMBL/GenBank/DDBJ whole genome shotgun (WGS) entry which is preliminary data.</text>
</comment>
<dbReference type="InterPro" id="IPR006342">
    <property type="entry name" value="FkbM_mtfrase"/>
</dbReference>
<dbReference type="Gene3D" id="3.40.50.150">
    <property type="entry name" value="Vaccinia Virus protein VP39"/>
    <property type="match status" value="1"/>
</dbReference>
<dbReference type="PANTHER" id="PTHR34203:SF15">
    <property type="entry name" value="SLL1173 PROTEIN"/>
    <property type="match status" value="1"/>
</dbReference>
<dbReference type="AlphaFoldDB" id="A0A2S9TPV8"/>
<protein>
    <recommendedName>
        <fullName evidence="1">Methyltransferase FkbM domain-containing protein</fullName>
    </recommendedName>
</protein>
<dbReference type="NCBIfam" id="TIGR01444">
    <property type="entry name" value="fkbM_fam"/>
    <property type="match status" value="1"/>
</dbReference>
<evidence type="ECO:0000313" key="3">
    <source>
        <dbReference type="Proteomes" id="UP000238811"/>
    </source>
</evidence>
<evidence type="ECO:0000313" key="2">
    <source>
        <dbReference type="EMBL" id="PRN00872.1"/>
    </source>
</evidence>
<dbReference type="Pfam" id="PF05050">
    <property type="entry name" value="Methyltransf_21"/>
    <property type="match status" value="1"/>
</dbReference>
<accession>A0A2S9TPV8</accession>
<dbReference type="Proteomes" id="UP000238811">
    <property type="component" value="Unassembled WGS sequence"/>
</dbReference>
<gene>
    <name evidence="2" type="ORF">CJ668_04565</name>
</gene>
<dbReference type="InterPro" id="IPR052514">
    <property type="entry name" value="SAM-dependent_MTase"/>
</dbReference>